<organism evidence="2 3">
    <name type="scientific">Paramuricea clavata</name>
    <name type="common">Red gorgonian</name>
    <name type="synonym">Violescent sea-whip</name>
    <dbReference type="NCBI Taxonomy" id="317549"/>
    <lineage>
        <taxon>Eukaryota</taxon>
        <taxon>Metazoa</taxon>
        <taxon>Cnidaria</taxon>
        <taxon>Anthozoa</taxon>
        <taxon>Octocorallia</taxon>
        <taxon>Malacalcyonacea</taxon>
        <taxon>Plexauridae</taxon>
        <taxon>Paramuricea</taxon>
    </lineage>
</organism>
<sequence length="211" mass="22826">MGVGGSDPTSIQSASCPRDIVELFNVYFSSVLNGNDNPIDSTTPPSTTSCGSALSELNLCLDDVLVVLQNLDAGRATGPDGIPPRLLKETAHQIAPSLCSLFNRSLNSGSLPEDWKLANIVPVFKKLDKTHVENYRPISLLCIVSKVLERCVLSKLRVHLLELINTSQHGFIPGRSCTTQLVEVLNSIGSLLDSGKQTDVIFMDMSKAFDK</sequence>
<accession>A0A6S7LPD2</accession>
<dbReference type="PANTHER" id="PTHR47510:SF3">
    <property type="entry name" value="ENDO_EXONUCLEASE_PHOSPHATASE DOMAIN-CONTAINING PROTEIN"/>
    <property type="match status" value="1"/>
</dbReference>
<protein>
    <recommendedName>
        <fullName evidence="1">Reverse transcriptase domain-containing protein</fullName>
    </recommendedName>
</protein>
<proteinExistence type="predicted"/>
<dbReference type="AlphaFoldDB" id="A0A6S7LPD2"/>
<dbReference type="PANTHER" id="PTHR47510">
    <property type="entry name" value="REVERSE TRANSCRIPTASE DOMAIN-CONTAINING PROTEIN"/>
    <property type="match status" value="1"/>
</dbReference>
<dbReference type="Pfam" id="PF00078">
    <property type="entry name" value="RVT_1"/>
    <property type="match status" value="1"/>
</dbReference>
<comment type="caution">
    <text evidence="2">The sequence shown here is derived from an EMBL/GenBank/DDBJ whole genome shotgun (WGS) entry which is preliminary data.</text>
</comment>
<dbReference type="Proteomes" id="UP001152795">
    <property type="component" value="Unassembled WGS sequence"/>
</dbReference>
<feature type="non-terminal residue" evidence="2">
    <location>
        <position position="211"/>
    </location>
</feature>
<gene>
    <name evidence="2" type="ORF">PACLA_8A031126</name>
</gene>
<dbReference type="InterPro" id="IPR000477">
    <property type="entry name" value="RT_dom"/>
</dbReference>
<dbReference type="InterPro" id="IPR043502">
    <property type="entry name" value="DNA/RNA_pol_sf"/>
</dbReference>
<evidence type="ECO:0000313" key="2">
    <source>
        <dbReference type="EMBL" id="CAB4036479.1"/>
    </source>
</evidence>
<keyword evidence="3" id="KW-1185">Reference proteome</keyword>
<evidence type="ECO:0000313" key="3">
    <source>
        <dbReference type="Proteomes" id="UP001152795"/>
    </source>
</evidence>
<reference evidence="2" key="1">
    <citation type="submission" date="2020-04" db="EMBL/GenBank/DDBJ databases">
        <authorList>
            <person name="Alioto T."/>
            <person name="Alioto T."/>
            <person name="Gomez Garrido J."/>
        </authorList>
    </citation>
    <scope>NUCLEOTIDE SEQUENCE</scope>
    <source>
        <strain evidence="2">A484AB</strain>
    </source>
</reference>
<dbReference type="EMBL" id="CACRXK020022083">
    <property type="protein sequence ID" value="CAB4036479.1"/>
    <property type="molecule type" value="Genomic_DNA"/>
</dbReference>
<dbReference type="CDD" id="cd01650">
    <property type="entry name" value="RT_nLTR_like"/>
    <property type="match status" value="1"/>
</dbReference>
<evidence type="ECO:0000259" key="1">
    <source>
        <dbReference type="Pfam" id="PF00078"/>
    </source>
</evidence>
<feature type="domain" description="Reverse transcriptase" evidence="1">
    <location>
        <begin position="129"/>
        <end position="211"/>
    </location>
</feature>
<dbReference type="OrthoDB" id="409048at2759"/>
<name>A0A6S7LPD2_PARCT</name>
<dbReference type="SUPFAM" id="SSF56672">
    <property type="entry name" value="DNA/RNA polymerases"/>
    <property type="match status" value="1"/>
</dbReference>